<reference evidence="1" key="1">
    <citation type="submission" date="2023-05" db="EMBL/GenBank/DDBJ databases">
        <title>Genome and transcriptome analyses reveal genes involved in the formation of fine ridges on petal epidermal cells in Hibiscus trionum.</title>
        <authorList>
            <person name="Koshimizu S."/>
            <person name="Masuda S."/>
            <person name="Ishii T."/>
            <person name="Shirasu K."/>
            <person name="Hoshino A."/>
            <person name="Arita M."/>
        </authorList>
    </citation>
    <scope>NUCLEOTIDE SEQUENCE</scope>
    <source>
        <strain evidence="1">Hamamatsu line</strain>
    </source>
</reference>
<name>A0A9W7MF44_HIBTR</name>
<protein>
    <submittedName>
        <fullName evidence="1">Uncharacterized protein</fullName>
    </submittedName>
</protein>
<organism evidence="1 2">
    <name type="scientific">Hibiscus trionum</name>
    <name type="common">Flower of an hour</name>
    <dbReference type="NCBI Taxonomy" id="183268"/>
    <lineage>
        <taxon>Eukaryota</taxon>
        <taxon>Viridiplantae</taxon>
        <taxon>Streptophyta</taxon>
        <taxon>Embryophyta</taxon>
        <taxon>Tracheophyta</taxon>
        <taxon>Spermatophyta</taxon>
        <taxon>Magnoliopsida</taxon>
        <taxon>eudicotyledons</taxon>
        <taxon>Gunneridae</taxon>
        <taxon>Pentapetalae</taxon>
        <taxon>rosids</taxon>
        <taxon>malvids</taxon>
        <taxon>Malvales</taxon>
        <taxon>Malvaceae</taxon>
        <taxon>Malvoideae</taxon>
        <taxon>Hibiscus</taxon>
    </lineage>
</organism>
<keyword evidence="2" id="KW-1185">Reference proteome</keyword>
<dbReference type="OrthoDB" id="205623at2759"/>
<sequence length="85" mass="9795">MDAAGSSKAKIASLIQDVEKSCDDELQQLLHTLPKEEGWISGSLYLYQGFWCSSLVLKSVHSFQTVENRSKKRIEEENRRMNELY</sequence>
<evidence type="ECO:0000313" key="2">
    <source>
        <dbReference type="Proteomes" id="UP001165190"/>
    </source>
</evidence>
<dbReference type="AlphaFoldDB" id="A0A9W7MF44"/>
<accession>A0A9W7MF44</accession>
<comment type="caution">
    <text evidence="1">The sequence shown here is derived from an EMBL/GenBank/DDBJ whole genome shotgun (WGS) entry which is preliminary data.</text>
</comment>
<dbReference type="EMBL" id="BSYR01000035">
    <property type="protein sequence ID" value="GMJ01688.1"/>
    <property type="molecule type" value="Genomic_DNA"/>
</dbReference>
<dbReference type="Proteomes" id="UP001165190">
    <property type="component" value="Unassembled WGS sequence"/>
</dbReference>
<proteinExistence type="predicted"/>
<gene>
    <name evidence="1" type="ORF">HRI_003838000</name>
</gene>
<evidence type="ECO:0000313" key="1">
    <source>
        <dbReference type="EMBL" id="GMJ01688.1"/>
    </source>
</evidence>